<dbReference type="InterPro" id="IPR055941">
    <property type="entry name" value="DUF7519"/>
</dbReference>
<keyword evidence="2" id="KW-0812">Transmembrane</keyword>
<keyword evidence="4" id="KW-1185">Reference proteome</keyword>
<feature type="transmembrane region" description="Helical" evidence="2">
    <location>
        <begin position="218"/>
        <end position="236"/>
    </location>
</feature>
<dbReference type="Proteomes" id="UP000011607">
    <property type="component" value="Unassembled WGS sequence"/>
</dbReference>
<dbReference type="eggNOG" id="arCOG09144">
    <property type="taxonomic scope" value="Archaea"/>
</dbReference>
<keyword evidence="2" id="KW-0472">Membrane</keyword>
<feature type="transmembrane region" description="Helical" evidence="2">
    <location>
        <begin position="188"/>
        <end position="212"/>
    </location>
</feature>
<organism evidence="3 4">
    <name type="scientific">Halobiforma nitratireducens JCM 10879</name>
    <dbReference type="NCBI Taxonomy" id="1227454"/>
    <lineage>
        <taxon>Archaea</taxon>
        <taxon>Methanobacteriati</taxon>
        <taxon>Methanobacteriota</taxon>
        <taxon>Stenosarchaea group</taxon>
        <taxon>Halobacteria</taxon>
        <taxon>Halobacteriales</taxon>
        <taxon>Natrialbaceae</taxon>
        <taxon>Halobiforma</taxon>
    </lineage>
</organism>
<dbReference type="RefSeq" id="WP_006672043.1">
    <property type="nucleotide sequence ID" value="NZ_AOMA01000063.1"/>
</dbReference>
<keyword evidence="2" id="KW-1133">Transmembrane helix</keyword>
<evidence type="ECO:0000256" key="1">
    <source>
        <dbReference type="SAM" id="MobiDB-lite"/>
    </source>
</evidence>
<comment type="caution">
    <text evidence="3">The sequence shown here is derived from an EMBL/GenBank/DDBJ whole genome shotgun (WGS) entry which is preliminary data.</text>
</comment>
<feature type="region of interest" description="Disordered" evidence="1">
    <location>
        <begin position="1"/>
        <end position="57"/>
    </location>
</feature>
<dbReference type="OrthoDB" id="157642at2157"/>
<sequence>MSERVETRSADATEPAADETGGREPADLEPDSDTPASNSEPGSDSQTGTDPASDTDAAVERDGTDLEAGAGVELTRKPAIASSLVAVAAAVVAVVLSGLFTATAVTVGAAGVVLLSVALAVGHRSAADAGAVLVFGGVLLAGFEGGIAAVEPTLIATVTTVLAWDRAHAAIDIGEQLGRESETLRLEAVGLASSLVVGLIAATVGYTIYVVAGGGQPVSALVLLLLAAFLITVGLGREKQSGGRWGSRRR</sequence>
<proteinExistence type="predicted"/>
<gene>
    <name evidence="3" type="ORF">C446_05430</name>
</gene>
<feature type="transmembrane region" description="Helical" evidence="2">
    <location>
        <begin position="84"/>
        <end position="117"/>
    </location>
</feature>
<feature type="compositionally biased region" description="Polar residues" evidence="1">
    <location>
        <begin position="34"/>
        <end position="52"/>
    </location>
</feature>
<evidence type="ECO:0000313" key="4">
    <source>
        <dbReference type="Proteomes" id="UP000011607"/>
    </source>
</evidence>
<feature type="compositionally biased region" description="Basic and acidic residues" evidence="1">
    <location>
        <begin position="1"/>
        <end position="11"/>
    </location>
</feature>
<dbReference type="AlphaFoldDB" id="M0M7N3"/>
<evidence type="ECO:0000256" key="2">
    <source>
        <dbReference type="SAM" id="Phobius"/>
    </source>
</evidence>
<dbReference type="EMBL" id="AOMA01000063">
    <property type="protein sequence ID" value="EMA41731.1"/>
    <property type="molecule type" value="Genomic_DNA"/>
</dbReference>
<feature type="transmembrane region" description="Helical" evidence="2">
    <location>
        <begin position="129"/>
        <end position="150"/>
    </location>
</feature>
<reference evidence="3 4" key="1">
    <citation type="journal article" date="2014" name="PLoS Genet.">
        <title>Phylogenetically driven sequencing of extremely halophilic archaea reveals strategies for static and dynamic osmo-response.</title>
        <authorList>
            <person name="Becker E.A."/>
            <person name="Seitzer P.M."/>
            <person name="Tritt A."/>
            <person name="Larsen D."/>
            <person name="Krusor M."/>
            <person name="Yao A.I."/>
            <person name="Wu D."/>
            <person name="Madern D."/>
            <person name="Eisen J.A."/>
            <person name="Darling A.E."/>
            <person name="Facciotti M.T."/>
        </authorList>
    </citation>
    <scope>NUCLEOTIDE SEQUENCE [LARGE SCALE GENOMIC DNA]</scope>
    <source>
        <strain evidence="3 4">JCM 10879</strain>
    </source>
</reference>
<dbReference type="Pfam" id="PF24363">
    <property type="entry name" value="DUF7519"/>
    <property type="match status" value="1"/>
</dbReference>
<name>M0M7N3_9EURY</name>
<protein>
    <submittedName>
        <fullName evidence="3">Uncharacterized protein</fullName>
    </submittedName>
</protein>
<evidence type="ECO:0000313" key="3">
    <source>
        <dbReference type="EMBL" id="EMA41731.1"/>
    </source>
</evidence>
<dbReference type="STRING" id="1227454.C446_05430"/>
<accession>M0M7N3</accession>